<dbReference type="Proteomes" id="UP001207654">
    <property type="component" value="Unassembled WGS sequence"/>
</dbReference>
<dbReference type="EMBL" id="JAPNKA010000001">
    <property type="protein sequence ID" value="MCY1079193.1"/>
    <property type="molecule type" value="Genomic_DNA"/>
</dbReference>
<gene>
    <name evidence="3" type="ORF">OV287_32505</name>
</gene>
<feature type="transmembrane region" description="Helical" evidence="1">
    <location>
        <begin position="86"/>
        <end position="106"/>
    </location>
</feature>
<evidence type="ECO:0000313" key="3">
    <source>
        <dbReference type="EMBL" id="MCY1079193.1"/>
    </source>
</evidence>
<comment type="caution">
    <text evidence="3">The sequence shown here is derived from an EMBL/GenBank/DDBJ whole genome shotgun (WGS) entry which is preliminary data.</text>
</comment>
<protein>
    <recommendedName>
        <fullName evidence="2">B box-type domain-containing protein</fullName>
    </recommendedName>
</protein>
<evidence type="ECO:0000313" key="4">
    <source>
        <dbReference type="Proteomes" id="UP001207654"/>
    </source>
</evidence>
<feature type="transmembrane region" description="Helical" evidence="1">
    <location>
        <begin position="219"/>
        <end position="241"/>
    </location>
</feature>
<name>A0ABT4ABY3_9BACT</name>
<sequence length="297" mass="31324">MQPTPAPNDTLQQTAVCPEHPERASVAPCERCGRFLCEACLASRTPPRCEPCDVRARDPLGLLALPFSIGGALSTGWKLFARTLPQILPISVLFGIFGGLITYAIEANGGKSNSADRIFDATVGLVSVGAYLALMVGVAEGAPRTLGSALKEGLGAWPRLFGARFRSGLLILLFTLLLVIPGIMKAVSLAVATEAAFREPNLDALDNSTQLTEGRRWEVFGLFVVCYAIVFLAVFPIGFVGSLIDELLPISGAVSSILIDAGIRLAEAYSCGVALAAFYGLKRSQGQELEPLPSSAG</sequence>
<feature type="transmembrane region" description="Helical" evidence="1">
    <location>
        <begin position="118"/>
        <end position="139"/>
    </location>
</feature>
<organism evidence="3 4">
    <name type="scientific">Archangium lansingense</name>
    <dbReference type="NCBI Taxonomy" id="2995310"/>
    <lineage>
        <taxon>Bacteria</taxon>
        <taxon>Pseudomonadati</taxon>
        <taxon>Myxococcota</taxon>
        <taxon>Myxococcia</taxon>
        <taxon>Myxococcales</taxon>
        <taxon>Cystobacterineae</taxon>
        <taxon>Archangiaceae</taxon>
        <taxon>Archangium</taxon>
    </lineage>
</organism>
<feature type="domain" description="B box-type" evidence="2">
    <location>
        <begin position="12"/>
        <end position="44"/>
    </location>
</feature>
<dbReference type="RefSeq" id="WP_267537927.1">
    <property type="nucleotide sequence ID" value="NZ_JAPNKA010000001.1"/>
</dbReference>
<reference evidence="3 4" key="1">
    <citation type="submission" date="2022-11" db="EMBL/GenBank/DDBJ databases">
        <title>Minimal conservation of predation-associated metabolite biosynthetic gene clusters underscores biosynthetic potential of Myxococcota including descriptions for ten novel species: Archangium lansinium sp. nov., Myxococcus landrumus sp. nov., Nannocystis bai.</title>
        <authorList>
            <person name="Ahearne A."/>
            <person name="Stevens C."/>
            <person name="Phillips K."/>
        </authorList>
    </citation>
    <scope>NUCLEOTIDE SEQUENCE [LARGE SCALE GENOMIC DNA]</scope>
    <source>
        <strain evidence="3 4">MIWBW</strain>
    </source>
</reference>
<keyword evidence="1" id="KW-1133">Transmembrane helix</keyword>
<proteinExistence type="predicted"/>
<keyword evidence="4" id="KW-1185">Reference proteome</keyword>
<dbReference type="PROSITE" id="PS50119">
    <property type="entry name" value="ZF_BBOX"/>
    <property type="match status" value="1"/>
</dbReference>
<dbReference type="InterPro" id="IPR000315">
    <property type="entry name" value="Znf_B-box"/>
</dbReference>
<keyword evidence="1" id="KW-0812">Transmembrane</keyword>
<accession>A0ABT4ABY3</accession>
<evidence type="ECO:0000259" key="2">
    <source>
        <dbReference type="PROSITE" id="PS50119"/>
    </source>
</evidence>
<feature type="transmembrane region" description="Helical" evidence="1">
    <location>
        <begin position="169"/>
        <end position="192"/>
    </location>
</feature>
<keyword evidence="1" id="KW-0472">Membrane</keyword>
<evidence type="ECO:0000256" key="1">
    <source>
        <dbReference type="SAM" id="Phobius"/>
    </source>
</evidence>